<dbReference type="GO" id="GO:0006308">
    <property type="term" value="P:DNA catabolic process"/>
    <property type="evidence" value="ECO:0007669"/>
    <property type="project" value="UniProtKB-UniRule"/>
</dbReference>
<evidence type="ECO:0000256" key="2">
    <source>
        <dbReference type="ARBA" id="ARBA00022490"/>
    </source>
</evidence>
<feature type="coiled-coil region" evidence="7">
    <location>
        <begin position="45"/>
        <end position="72"/>
    </location>
</feature>
<proteinExistence type="inferred from homology"/>
<dbReference type="Proteomes" id="UP000565262">
    <property type="component" value="Unassembled WGS sequence"/>
</dbReference>
<dbReference type="Pfam" id="PF02609">
    <property type="entry name" value="Exonuc_VII_S"/>
    <property type="match status" value="1"/>
</dbReference>
<evidence type="ECO:0000313" key="9">
    <source>
        <dbReference type="Proteomes" id="UP000565262"/>
    </source>
</evidence>
<protein>
    <recommendedName>
        <fullName evidence="6">Exodeoxyribonuclease 7 small subunit</fullName>
        <ecNumber evidence="6">3.1.11.6</ecNumber>
    </recommendedName>
    <alternativeName>
        <fullName evidence="6">Exodeoxyribonuclease VII small subunit</fullName>
        <shortName evidence="6">Exonuclease VII small subunit</shortName>
    </alternativeName>
</protein>
<comment type="subcellular location">
    <subcellularLocation>
        <location evidence="6">Cytoplasm</location>
    </subcellularLocation>
</comment>
<dbReference type="NCBIfam" id="NF002140">
    <property type="entry name" value="PRK00977.1-4"/>
    <property type="match status" value="1"/>
</dbReference>
<name>A0A839IPQ1_9GAMM</name>
<dbReference type="SUPFAM" id="SSF116842">
    <property type="entry name" value="XseB-like"/>
    <property type="match status" value="1"/>
</dbReference>
<dbReference type="GO" id="GO:0005829">
    <property type="term" value="C:cytosol"/>
    <property type="evidence" value="ECO:0007669"/>
    <property type="project" value="TreeGrafter"/>
</dbReference>
<evidence type="ECO:0000256" key="6">
    <source>
        <dbReference type="HAMAP-Rule" id="MF_00337"/>
    </source>
</evidence>
<dbReference type="RefSeq" id="WP_182808434.1">
    <property type="nucleotide sequence ID" value="NZ_JACJFM010000008.1"/>
</dbReference>
<sequence length="81" mass="8973">MAPAEQAKDFAGKMAELETLVNQLETGDLSLEESLQAFETGVQLIRECQNRLQHAEQKVSQLLEQDGQLTEQPAAGHLHTE</sequence>
<dbReference type="InterPro" id="IPR037004">
    <property type="entry name" value="Exonuc_VII_ssu_sf"/>
</dbReference>
<dbReference type="HAMAP" id="MF_00337">
    <property type="entry name" value="Exonuc_7_S"/>
    <property type="match status" value="1"/>
</dbReference>
<dbReference type="Gene3D" id="1.10.287.1040">
    <property type="entry name" value="Exonuclease VII, small subunit"/>
    <property type="match status" value="1"/>
</dbReference>
<dbReference type="AlphaFoldDB" id="A0A839IPQ1"/>
<comment type="function">
    <text evidence="6">Bidirectionally degrades single-stranded DNA into large acid-insoluble oligonucleotides, which are then degraded further into small acid-soluble oligonucleotides.</text>
</comment>
<evidence type="ECO:0000256" key="5">
    <source>
        <dbReference type="ARBA" id="ARBA00022839"/>
    </source>
</evidence>
<keyword evidence="3 6" id="KW-0540">Nuclease</keyword>
<dbReference type="PANTHER" id="PTHR34137:SF1">
    <property type="entry name" value="EXODEOXYRIBONUCLEASE 7 SMALL SUBUNIT"/>
    <property type="match status" value="1"/>
</dbReference>
<dbReference type="PIRSF" id="PIRSF006488">
    <property type="entry name" value="Exonuc_VII_S"/>
    <property type="match status" value="1"/>
</dbReference>
<keyword evidence="4 6" id="KW-0378">Hydrolase</keyword>
<dbReference type="GO" id="GO:0009318">
    <property type="term" value="C:exodeoxyribonuclease VII complex"/>
    <property type="evidence" value="ECO:0007669"/>
    <property type="project" value="UniProtKB-UniRule"/>
</dbReference>
<reference evidence="8 9" key="1">
    <citation type="submission" date="2020-08" db="EMBL/GenBank/DDBJ databases">
        <title>Oceanospirillum sp. nov. isolated from marine sediment.</title>
        <authorList>
            <person name="Ji X."/>
        </authorList>
    </citation>
    <scope>NUCLEOTIDE SEQUENCE [LARGE SCALE GENOMIC DNA]</scope>
    <source>
        <strain evidence="8 9">D5</strain>
    </source>
</reference>
<comment type="subunit">
    <text evidence="6">Heterooligomer composed of large and small subunits.</text>
</comment>
<evidence type="ECO:0000256" key="7">
    <source>
        <dbReference type="SAM" id="Coils"/>
    </source>
</evidence>
<keyword evidence="2 6" id="KW-0963">Cytoplasm</keyword>
<keyword evidence="7" id="KW-0175">Coiled coil</keyword>
<accession>A0A839IPQ1</accession>
<organism evidence="8 9">
    <name type="scientific">Oceanospirillum sediminis</name>
    <dbReference type="NCBI Taxonomy" id="2760088"/>
    <lineage>
        <taxon>Bacteria</taxon>
        <taxon>Pseudomonadati</taxon>
        <taxon>Pseudomonadota</taxon>
        <taxon>Gammaproteobacteria</taxon>
        <taxon>Oceanospirillales</taxon>
        <taxon>Oceanospirillaceae</taxon>
        <taxon>Oceanospirillum</taxon>
    </lineage>
</organism>
<dbReference type="EMBL" id="JACJFM010000008">
    <property type="protein sequence ID" value="MBB1486654.1"/>
    <property type="molecule type" value="Genomic_DNA"/>
</dbReference>
<dbReference type="EC" id="3.1.11.6" evidence="6"/>
<comment type="similarity">
    <text evidence="1 6">Belongs to the XseB family.</text>
</comment>
<comment type="caution">
    <text evidence="8">The sequence shown here is derived from an EMBL/GenBank/DDBJ whole genome shotgun (WGS) entry which is preliminary data.</text>
</comment>
<dbReference type="InterPro" id="IPR003761">
    <property type="entry name" value="Exonuc_VII_S"/>
</dbReference>
<dbReference type="PANTHER" id="PTHR34137">
    <property type="entry name" value="EXODEOXYRIBONUCLEASE 7 SMALL SUBUNIT"/>
    <property type="match status" value="1"/>
</dbReference>
<comment type="catalytic activity">
    <reaction evidence="6">
        <text>Exonucleolytic cleavage in either 5'- to 3'- or 3'- to 5'-direction to yield nucleoside 5'-phosphates.</text>
        <dbReference type="EC" id="3.1.11.6"/>
    </reaction>
</comment>
<dbReference type="GO" id="GO:0008855">
    <property type="term" value="F:exodeoxyribonuclease VII activity"/>
    <property type="evidence" value="ECO:0007669"/>
    <property type="project" value="UniProtKB-UniRule"/>
</dbReference>
<gene>
    <name evidence="6" type="primary">xseB</name>
    <name evidence="8" type="ORF">H4O21_08525</name>
</gene>
<evidence type="ECO:0000313" key="8">
    <source>
        <dbReference type="EMBL" id="MBB1486654.1"/>
    </source>
</evidence>
<keyword evidence="9" id="KW-1185">Reference proteome</keyword>
<dbReference type="NCBIfam" id="TIGR01280">
    <property type="entry name" value="xseB"/>
    <property type="match status" value="1"/>
</dbReference>
<evidence type="ECO:0000256" key="3">
    <source>
        <dbReference type="ARBA" id="ARBA00022722"/>
    </source>
</evidence>
<evidence type="ECO:0000256" key="4">
    <source>
        <dbReference type="ARBA" id="ARBA00022801"/>
    </source>
</evidence>
<evidence type="ECO:0000256" key="1">
    <source>
        <dbReference type="ARBA" id="ARBA00009998"/>
    </source>
</evidence>
<keyword evidence="5 6" id="KW-0269">Exonuclease</keyword>